<evidence type="ECO:0000256" key="1">
    <source>
        <dbReference type="SAM" id="MobiDB-lite"/>
    </source>
</evidence>
<protein>
    <submittedName>
        <fullName evidence="2">Uncharacterized protein</fullName>
    </submittedName>
</protein>
<feature type="region of interest" description="Disordered" evidence="1">
    <location>
        <begin position="1"/>
        <end position="22"/>
    </location>
</feature>
<proteinExistence type="predicted"/>
<sequence length="96" mass="11021">MEWLENRNRPSSAELRRATLEKPTDFTGSTFPTDISTIRLTGDPQFIETIAGLFSWIVDMEDYSRRIEINLKETEDKETGEQTGNYALYLSVAERG</sequence>
<organism evidence="2 3">
    <name type="scientific">Haloterrigena gelatinilytica</name>
    <dbReference type="NCBI Taxonomy" id="2741724"/>
    <lineage>
        <taxon>Archaea</taxon>
        <taxon>Methanobacteriati</taxon>
        <taxon>Methanobacteriota</taxon>
        <taxon>Stenosarchaea group</taxon>
        <taxon>Halobacteria</taxon>
        <taxon>Halobacteriales</taxon>
        <taxon>Natrialbaceae</taxon>
        <taxon>Haloterrigena</taxon>
    </lineage>
</organism>
<keyword evidence="3" id="KW-1185">Reference proteome</keyword>
<evidence type="ECO:0000313" key="2">
    <source>
        <dbReference type="EMBL" id="NUC73030.1"/>
    </source>
</evidence>
<reference evidence="2 3" key="1">
    <citation type="submission" date="2020-06" db="EMBL/GenBank/DDBJ databases">
        <title>Haloterrigena sp. nov., an extremely halophilic archaeon isolated from a saline sediment.</title>
        <authorList>
            <person name="Liu B.-B."/>
        </authorList>
    </citation>
    <scope>NUCLEOTIDE SEQUENCE [LARGE SCALE GENOMIC DNA]</scope>
    <source>
        <strain evidence="2 3">SYSU A558-1</strain>
    </source>
</reference>
<gene>
    <name evidence="2" type="ORF">HTZ84_12025</name>
</gene>
<name>A0ABX2L9U3_9EURY</name>
<dbReference type="EMBL" id="JABUQZ010000001">
    <property type="protein sequence ID" value="NUC73030.1"/>
    <property type="molecule type" value="Genomic_DNA"/>
</dbReference>
<dbReference type="Proteomes" id="UP001016761">
    <property type="component" value="Unassembled WGS sequence"/>
</dbReference>
<accession>A0ABX2L9U3</accession>
<comment type="caution">
    <text evidence="2">The sequence shown here is derived from an EMBL/GenBank/DDBJ whole genome shotgun (WGS) entry which is preliminary data.</text>
</comment>
<evidence type="ECO:0000313" key="3">
    <source>
        <dbReference type="Proteomes" id="UP001016761"/>
    </source>
</evidence>